<dbReference type="RefSeq" id="WP_278019643.1">
    <property type="nucleotide sequence ID" value="NZ_BAABDT010000001.1"/>
</dbReference>
<gene>
    <name evidence="1" type="ORF">GCM10022422_05670</name>
</gene>
<organism evidence="1 2">
    <name type="scientific">Flavobacterium ginsengisoli</name>
    <dbReference type="NCBI Taxonomy" id="871694"/>
    <lineage>
        <taxon>Bacteria</taxon>
        <taxon>Pseudomonadati</taxon>
        <taxon>Bacteroidota</taxon>
        <taxon>Flavobacteriia</taxon>
        <taxon>Flavobacteriales</taxon>
        <taxon>Flavobacteriaceae</taxon>
        <taxon>Flavobacterium</taxon>
    </lineage>
</organism>
<evidence type="ECO:0000313" key="1">
    <source>
        <dbReference type="EMBL" id="GAA3726934.1"/>
    </source>
</evidence>
<evidence type="ECO:0000313" key="2">
    <source>
        <dbReference type="Proteomes" id="UP001501367"/>
    </source>
</evidence>
<sequence>MLTYSFFIRFKTVSLILILSFLNLSRISAQNDTIFVDQNWKITTKDKAVYYRIKQQNRPIGACWLQRGVKQTYPLNYYYIGTNNLQFEGFSTDENGTYLTGNAKWYNQNGTLTDSAFLSLKKTLDFPLIFDLNYSTANKSLFSAGVELCLNTDSYNKFFLGAGYGITNSYNGNYFGLPDFHLSYNTQYLLFLKGGASTKHAYIVSGLTLFNMMDLGFGYSKPFSDNKIPEIKGFTINTTFRLTTKPKKIYTQMKMM</sequence>
<proteinExistence type="predicted"/>
<protein>
    <recommendedName>
        <fullName evidence="3">DUF4421 domain-containing protein</fullName>
    </recommendedName>
</protein>
<evidence type="ECO:0008006" key="3">
    <source>
        <dbReference type="Google" id="ProtNLM"/>
    </source>
</evidence>
<dbReference type="Proteomes" id="UP001501367">
    <property type="component" value="Unassembled WGS sequence"/>
</dbReference>
<name>A0ABP7EZ38_9FLAO</name>
<comment type="caution">
    <text evidence="1">The sequence shown here is derived from an EMBL/GenBank/DDBJ whole genome shotgun (WGS) entry which is preliminary data.</text>
</comment>
<dbReference type="EMBL" id="BAABDT010000001">
    <property type="protein sequence ID" value="GAA3726934.1"/>
    <property type="molecule type" value="Genomic_DNA"/>
</dbReference>
<accession>A0ABP7EZ38</accession>
<reference evidence="2" key="1">
    <citation type="journal article" date="2019" name="Int. J. Syst. Evol. Microbiol.">
        <title>The Global Catalogue of Microorganisms (GCM) 10K type strain sequencing project: providing services to taxonomists for standard genome sequencing and annotation.</title>
        <authorList>
            <consortium name="The Broad Institute Genomics Platform"/>
            <consortium name="The Broad Institute Genome Sequencing Center for Infectious Disease"/>
            <person name="Wu L."/>
            <person name="Ma J."/>
        </authorList>
    </citation>
    <scope>NUCLEOTIDE SEQUENCE [LARGE SCALE GENOMIC DNA]</scope>
    <source>
        <strain evidence="2">JCM 17336</strain>
    </source>
</reference>
<keyword evidence="2" id="KW-1185">Reference proteome</keyword>